<protein>
    <submittedName>
        <fullName evidence="2">Surface antigen BspA-like</fullName>
    </submittedName>
</protein>
<dbReference type="Gene3D" id="3.80.10.10">
    <property type="entry name" value="Ribonuclease Inhibitor"/>
    <property type="match status" value="1"/>
</dbReference>
<proteinExistence type="predicted"/>
<organism evidence="2 3">
    <name type="scientific">Trichomonas vaginalis (strain ATCC PRA-98 / G3)</name>
    <dbReference type="NCBI Taxonomy" id="412133"/>
    <lineage>
        <taxon>Eukaryota</taxon>
        <taxon>Metamonada</taxon>
        <taxon>Parabasalia</taxon>
        <taxon>Trichomonadida</taxon>
        <taxon>Trichomonadidae</taxon>
        <taxon>Trichomonas</taxon>
    </lineage>
</organism>
<evidence type="ECO:0000313" key="2">
    <source>
        <dbReference type="EMBL" id="EAX95832.1"/>
    </source>
</evidence>
<keyword evidence="1" id="KW-1133">Transmembrane helix</keyword>
<reference evidence="2" key="2">
    <citation type="journal article" date="2007" name="Science">
        <title>Draft genome sequence of the sexually transmitted pathogen Trichomonas vaginalis.</title>
        <authorList>
            <person name="Carlton J.M."/>
            <person name="Hirt R.P."/>
            <person name="Silva J.C."/>
            <person name="Delcher A.L."/>
            <person name="Schatz M."/>
            <person name="Zhao Q."/>
            <person name="Wortman J.R."/>
            <person name="Bidwell S.L."/>
            <person name="Alsmark U.C.M."/>
            <person name="Besteiro S."/>
            <person name="Sicheritz-Ponten T."/>
            <person name="Noel C.J."/>
            <person name="Dacks J.B."/>
            <person name="Foster P.G."/>
            <person name="Simillion C."/>
            <person name="Van de Peer Y."/>
            <person name="Miranda-Saavedra D."/>
            <person name="Barton G.J."/>
            <person name="Westrop G.D."/>
            <person name="Mueller S."/>
            <person name="Dessi D."/>
            <person name="Fiori P.L."/>
            <person name="Ren Q."/>
            <person name="Paulsen I."/>
            <person name="Zhang H."/>
            <person name="Bastida-Corcuera F.D."/>
            <person name="Simoes-Barbosa A."/>
            <person name="Brown M.T."/>
            <person name="Hayes R.D."/>
            <person name="Mukherjee M."/>
            <person name="Okumura C.Y."/>
            <person name="Schneider R."/>
            <person name="Smith A.J."/>
            <person name="Vanacova S."/>
            <person name="Villalvazo M."/>
            <person name="Haas B.J."/>
            <person name="Pertea M."/>
            <person name="Feldblyum T.V."/>
            <person name="Utterback T.R."/>
            <person name="Shu C.L."/>
            <person name="Osoegawa K."/>
            <person name="de Jong P.J."/>
            <person name="Hrdy I."/>
            <person name="Horvathova L."/>
            <person name="Zubacova Z."/>
            <person name="Dolezal P."/>
            <person name="Malik S.B."/>
            <person name="Logsdon J.M. Jr."/>
            <person name="Henze K."/>
            <person name="Gupta A."/>
            <person name="Wang C.C."/>
            <person name="Dunne R.L."/>
            <person name="Upcroft J.A."/>
            <person name="Upcroft P."/>
            <person name="White O."/>
            <person name="Salzberg S.L."/>
            <person name="Tang P."/>
            <person name="Chiu C.-H."/>
            <person name="Lee Y.-S."/>
            <person name="Embley T.M."/>
            <person name="Coombs G.H."/>
            <person name="Mottram J.C."/>
            <person name="Tachezy J."/>
            <person name="Fraser-Liggett C.M."/>
            <person name="Johnson P.J."/>
        </authorList>
    </citation>
    <scope>NUCLEOTIDE SEQUENCE [LARGE SCALE GENOMIC DNA]</scope>
    <source>
        <strain evidence="2">G3</strain>
    </source>
</reference>
<dbReference type="VEuPathDB" id="TrichDB:TVAG_425840"/>
<sequence>MHCTSLKSVEIPSHMTTLYELMFHNTGLEEFVVPDQVTSIGKYCFEACKKLKKLVLGKGIISLGKDLTFFVDDNLTLELSKNVRYIDPEAFIFANNVNVVIDSENPYYFIERNAVIERSSKTLITTFGKLPEIYRVPSSVEIVAEDAIKYINDYFKTKEFRKFSNERPAMIVILPETIKEFKNPTNLWTTITVCYEGEYFQSTKITNIPNKYADKKKYLNPSMFGENVNYDCSQKLPDNWRHVIGRTSLEKSLIISASVLAGLAVAAIIACIILYTLKSRTH</sequence>
<name>A2FGX3_TRIV3</name>
<dbReference type="KEGG" id="tva:4753594"/>
<dbReference type="Pfam" id="PF13306">
    <property type="entry name" value="LRR_5"/>
    <property type="match status" value="1"/>
</dbReference>
<evidence type="ECO:0000313" key="3">
    <source>
        <dbReference type="Proteomes" id="UP000001542"/>
    </source>
</evidence>
<dbReference type="STRING" id="5722.A2FGX3"/>
<keyword evidence="1" id="KW-0472">Membrane</keyword>
<reference evidence="2" key="1">
    <citation type="submission" date="2006-10" db="EMBL/GenBank/DDBJ databases">
        <authorList>
            <person name="Amadeo P."/>
            <person name="Zhao Q."/>
            <person name="Wortman J."/>
            <person name="Fraser-Liggett C."/>
            <person name="Carlton J."/>
        </authorList>
    </citation>
    <scope>NUCLEOTIDE SEQUENCE</scope>
    <source>
        <strain evidence="2">G3</strain>
    </source>
</reference>
<feature type="transmembrane region" description="Helical" evidence="1">
    <location>
        <begin position="253"/>
        <end position="277"/>
    </location>
</feature>
<dbReference type="VEuPathDB" id="TrichDB:TVAGG3_1056280"/>
<evidence type="ECO:0000256" key="1">
    <source>
        <dbReference type="SAM" id="Phobius"/>
    </source>
</evidence>
<dbReference type="InParanoid" id="A2FGX3"/>
<dbReference type="RefSeq" id="XP_001308762.1">
    <property type="nucleotide sequence ID" value="XM_001308761.1"/>
</dbReference>
<dbReference type="AlphaFoldDB" id="A2FGX3"/>
<keyword evidence="3" id="KW-1185">Reference proteome</keyword>
<dbReference type="Proteomes" id="UP000001542">
    <property type="component" value="Unassembled WGS sequence"/>
</dbReference>
<dbReference type="EMBL" id="DS113786">
    <property type="protein sequence ID" value="EAX95832.1"/>
    <property type="molecule type" value="Genomic_DNA"/>
</dbReference>
<gene>
    <name evidence="2" type="ORF">TVAG_425840</name>
</gene>
<dbReference type="InterPro" id="IPR026906">
    <property type="entry name" value="LRR_5"/>
</dbReference>
<dbReference type="InterPro" id="IPR032675">
    <property type="entry name" value="LRR_dom_sf"/>
</dbReference>
<accession>A2FGX3</accession>
<keyword evidence="1" id="KW-0812">Transmembrane</keyword>